<dbReference type="PANTHER" id="PTHR28047">
    <property type="entry name" value="PROTEIN DCG1"/>
    <property type="match status" value="1"/>
</dbReference>
<dbReference type="PANTHER" id="PTHR28047:SF6">
    <property type="entry name" value="CN HYDROLASE DOMAIN-CONTAINING PROTEIN"/>
    <property type="match status" value="1"/>
</dbReference>
<evidence type="ECO:0000313" key="3">
    <source>
        <dbReference type="Proteomes" id="UP000054466"/>
    </source>
</evidence>
<evidence type="ECO:0008006" key="4">
    <source>
        <dbReference type="Google" id="ProtNLM"/>
    </source>
</evidence>
<name>A0A0D2CMW3_9EURO</name>
<dbReference type="HOGENOM" id="CLU_053002_0_0_1"/>
<gene>
    <name evidence="2" type="ORF">PV07_04084</name>
</gene>
<evidence type="ECO:0000313" key="2">
    <source>
        <dbReference type="EMBL" id="KIW32553.1"/>
    </source>
</evidence>
<sequence>MADSTSTSTSLPKVAGKSTKEVKILLVNPNGTKFMTENCLQSLANTLPVNVTVTGFTSPRPAPSAIEGYLDAAISTDAATRAIVPIAHQFDAFLVACFSAHPLIDALREEVPGPVIGIMEASLYTARMLGGRFGVVANNVKSQRMQENAVRSYGLDFFSVGCESVGLSVLELESRPQSEVLQGMGQAASRLKEKGADCVLLGCAGMTEMKARCESDVGDDVAVIDGVTIGVHLLVGMVREGLKTPRAGLYRGSREARAARGQDWM</sequence>
<dbReference type="VEuPathDB" id="FungiDB:PV07_04084"/>
<organism evidence="2 3">
    <name type="scientific">Cladophialophora immunda</name>
    <dbReference type="NCBI Taxonomy" id="569365"/>
    <lineage>
        <taxon>Eukaryota</taxon>
        <taxon>Fungi</taxon>
        <taxon>Dikarya</taxon>
        <taxon>Ascomycota</taxon>
        <taxon>Pezizomycotina</taxon>
        <taxon>Eurotiomycetes</taxon>
        <taxon>Chaetothyriomycetidae</taxon>
        <taxon>Chaetothyriales</taxon>
        <taxon>Herpotrichiellaceae</taxon>
        <taxon>Cladophialophora</taxon>
    </lineage>
</organism>
<dbReference type="Proteomes" id="UP000054466">
    <property type="component" value="Unassembled WGS sequence"/>
</dbReference>
<proteinExistence type="inferred from homology"/>
<dbReference type="GO" id="GO:0047661">
    <property type="term" value="F:amino-acid racemase activity"/>
    <property type="evidence" value="ECO:0007669"/>
    <property type="project" value="InterPro"/>
</dbReference>
<dbReference type="AlphaFoldDB" id="A0A0D2CMW3"/>
<dbReference type="STRING" id="569365.A0A0D2CMW3"/>
<dbReference type="RefSeq" id="XP_016252769.1">
    <property type="nucleotide sequence ID" value="XM_016390867.1"/>
</dbReference>
<keyword evidence="3" id="KW-1185">Reference proteome</keyword>
<dbReference type="GeneID" id="27343278"/>
<dbReference type="InterPro" id="IPR053714">
    <property type="entry name" value="Iso_Racemase_Enz_sf"/>
</dbReference>
<dbReference type="InterPro" id="IPR015942">
    <property type="entry name" value="Asp/Glu/hydantoin_racemase"/>
</dbReference>
<evidence type="ECO:0000256" key="1">
    <source>
        <dbReference type="ARBA" id="ARBA00038414"/>
    </source>
</evidence>
<dbReference type="EMBL" id="KN847041">
    <property type="protein sequence ID" value="KIW32553.1"/>
    <property type="molecule type" value="Genomic_DNA"/>
</dbReference>
<dbReference type="InterPro" id="IPR052186">
    <property type="entry name" value="Hydantoin_racemase-like"/>
</dbReference>
<reference evidence="2 3" key="1">
    <citation type="submission" date="2015-01" db="EMBL/GenBank/DDBJ databases">
        <title>The Genome Sequence of Cladophialophora immunda CBS83496.</title>
        <authorList>
            <consortium name="The Broad Institute Genomics Platform"/>
            <person name="Cuomo C."/>
            <person name="de Hoog S."/>
            <person name="Gorbushina A."/>
            <person name="Stielow B."/>
            <person name="Teixiera M."/>
            <person name="Abouelleil A."/>
            <person name="Chapman S.B."/>
            <person name="Priest M."/>
            <person name="Young S.K."/>
            <person name="Wortman J."/>
            <person name="Nusbaum C."/>
            <person name="Birren B."/>
        </authorList>
    </citation>
    <scope>NUCLEOTIDE SEQUENCE [LARGE SCALE GENOMIC DNA]</scope>
    <source>
        <strain evidence="2 3">CBS 83496</strain>
    </source>
</reference>
<accession>A0A0D2CMW3</accession>
<protein>
    <recommendedName>
        <fullName evidence="4">Hydantoin racemase</fullName>
    </recommendedName>
</protein>
<dbReference type="OrthoDB" id="412018at2759"/>
<dbReference type="Gene3D" id="3.40.50.12500">
    <property type="match status" value="1"/>
</dbReference>
<comment type="similarity">
    <text evidence="1">Belongs to the HyuE racemase family.</text>
</comment>
<dbReference type="Pfam" id="PF01177">
    <property type="entry name" value="Asp_Glu_race"/>
    <property type="match status" value="1"/>
</dbReference>